<keyword evidence="2" id="KW-0472">Membrane</keyword>
<feature type="compositionally biased region" description="Low complexity" evidence="1">
    <location>
        <begin position="694"/>
        <end position="718"/>
    </location>
</feature>
<keyword evidence="2" id="KW-0812">Transmembrane</keyword>
<feature type="compositionally biased region" description="Polar residues" evidence="1">
    <location>
        <begin position="285"/>
        <end position="296"/>
    </location>
</feature>
<name>A0A7S3QSZ5_DUNTE</name>
<evidence type="ECO:0000256" key="2">
    <source>
        <dbReference type="SAM" id="Phobius"/>
    </source>
</evidence>
<gene>
    <name evidence="3" type="ORF">DTER00134_LOCUS7268</name>
</gene>
<keyword evidence="2" id="KW-1133">Transmembrane helix</keyword>
<dbReference type="AlphaFoldDB" id="A0A7S3QSZ5"/>
<feature type="region of interest" description="Disordered" evidence="1">
    <location>
        <begin position="49"/>
        <end position="156"/>
    </location>
</feature>
<feature type="region of interest" description="Disordered" evidence="1">
    <location>
        <begin position="285"/>
        <end position="322"/>
    </location>
</feature>
<protein>
    <submittedName>
        <fullName evidence="3">Uncharacterized protein</fullName>
    </submittedName>
</protein>
<feature type="region of interest" description="Disordered" evidence="1">
    <location>
        <begin position="376"/>
        <end position="488"/>
    </location>
</feature>
<feature type="compositionally biased region" description="Low complexity" evidence="1">
    <location>
        <begin position="391"/>
        <end position="401"/>
    </location>
</feature>
<sequence length="746" mass="79791">MSDSQSDDGFTLVDGQSEGAFSGEGGLLSATQQQEDAASINKFLELNVFPCEHPPPQAPASLHQHLPLPPTSCHVASRDSSPDKVHAAPAPAADREPSRFSTPTQTTTPAPSPPSTHLTSQPASGVPQPAGPQSSARHNPLTCAHPATNTQDPTTASPGSSFLTAYLYPWPTLLLTVNLMLGFLAGINTSWCFWAMGGLIILHVVGLGSWFWFANKPHSTTARPVTSRLPTFCNEPSKDKVWMLSAYMVVSTLLVVIVFWIGYLGGVLLWYDMFAHPSIPAAARQTPSQASESFSTQPPPQPEKEPARWSHTTQQQGVQPEHAADAALSKYVEYLHQQLALKDRELEEQRHIINSIFNAQPPPTPNQRKLEVQIPRPAEPSSPEAEREAAEAAQQAQAREQCTQPPPPPPPERGADAPGACRPQPTPTPPAPAVSSNEPPKPSTQGPKLSKEYLGAASHPLSAGDQQQGAAGMHVQDPSEVAKAGEGHSSAALALQDLEQAEQARMGEWTRLRPSAHALAIRQRSSNLVASAVHKARGAAVALQRRGATAAHGTAEIAAAVRRAATASAVAVRQQGASLLRATKEKAAAAKQASHAAALQAWHAGSSTWLGKRAGACGLAVYNRAERFVERVAAAVHAARQVMRDTRSAVIAARRKMQAQAIEHVRTAYGRIEAAASDAKQRVVGLRLMGKAAQQQQPQQQQRAKQAQLQQEQAAKAAGRASDGGMLRSRLQQLVRRLPNLRRLRA</sequence>
<feature type="compositionally biased region" description="Low complexity" evidence="1">
    <location>
        <begin position="99"/>
        <end position="120"/>
    </location>
</feature>
<feature type="transmembrane region" description="Helical" evidence="2">
    <location>
        <begin position="167"/>
        <end position="187"/>
    </location>
</feature>
<dbReference type="EMBL" id="HBIP01012768">
    <property type="protein sequence ID" value="CAE0492195.1"/>
    <property type="molecule type" value="Transcribed_RNA"/>
</dbReference>
<feature type="transmembrane region" description="Helical" evidence="2">
    <location>
        <begin position="193"/>
        <end position="213"/>
    </location>
</feature>
<evidence type="ECO:0000313" key="3">
    <source>
        <dbReference type="EMBL" id="CAE0492195.1"/>
    </source>
</evidence>
<accession>A0A7S3QSZ5</accession>
<reference evidence="3" key="1">
    <citation type="submission" date="2021-01" db="EMBL/GenBank/DDBJ databases">
        <authorList>
            <person name="Corre E."/>
            <person name="Pelletier E."/>
            <person name="Niang G."/>
            <person name="Scheremetjew M."/>
            <person name="Finn R."/>
            <person name="Kale V."/>
            <person name="Holt S."/>
            <person name="Cochrane G."/>
            <person name="Meng A."/>
            <person name="Brown T."/>
            <person name="Cohen L."/>
        </authorList>
    </citation>
    <scope>NUCLEOTIDE SEQUENCE</scope>
    <source>
        <strain evidence="3">CCMP1320</strain>
    </source>
</reference>
<feature type="compositionally biased region" description="Basic and acidic residues" evidence="1">
    <location>
        <begin position="76"/>
        <end position="86"/>
    </location>
</feature>
<feature type="transmembrane region" description="Helical" evidence="2">
    <location>
        <begin position="246"/>
        <end position="271"/>
    </location>
</feature>
<proteinExistence type="predicted"/>
<feature type="region of interest" description="Disordered" evidence="1">
    <location>
        <begin position="694"/>
        <end position="728"/>
    </location>
</feature>
<feature type="region of interest" description="Disordered" evidence="1">
    <location>
        <begin position="1"/>
        <end position="35"/>
    </location>
</feature>
<feature type="compositionally biased region" description="Polar residues" evidence="1">
    <location>
        <begin position="434"/>
        <end position="447"/>
    </location>
</feature>
<evidence type="ECO:0000256" key="1">
    <source>
        <dbReference type="SAM" id="MobiDB-lite"/>
    </source>
</evidence>
<feature type="compositionally biased region" description="Polar residues" evidence="1">
    <location>
        <begin position="147"/>
        <end position="156"/>
    </location>
</feature>
<organism evidence="3">
    <name type="scientific">Dunaliella tertiolecta</name>
    <name type="common">Green alga</name>
    <dbReference type="NCBI Taxonomy" id="3047"/>
    <lineage>
        <taxon>Eukaryota</taxon>
        <taxon>Viridiplantae</taxon>
        <taxon>Chlorophyta</taxon>
        <taxon>core chlorophytes</taxon>
        <taxon>Chlorophyceae</taxon>
        <taxon>CS clade</taxon>
        <taxon>Chlamydomonadales</taxon>
        <taxon>Dunaliellaceae</taxon>
        <taxon>Dunaliella</taxon>
    </lineage>
</organism>